<proteinExistence type="predicted"/>
<organism evidence="2 3">
    <name type="scientific">Wolfiporia cocos (strain MD-104)</name>
    <name type="common">Brown rot fungus</name>
    <dbReference type="NCBI Taxonomy" id="742152"/>
    <lineage>
        <taxon>Eukaryota</taxon>
        <taxon>Fungi</taxon>
        <taxon>Dikarya</taxon>
        <taxon>Basidiomycota</taxon>
        <taxon>Agaricomycotina</taxon>
        <taxon>Agaricomycetes</taxon>
        <taxon>Polyporales</taxon>
        <taxon>Phaeolaceae</taxon>
        <taxon>Wolfiporia</taxon>
    </lineage>
</organism>
<evidence type="ECO:0000313" key="2">
    <source>
        <dbReference type="EMBL" id="PCH36206.1"/>
    </source>
</evidence>
<dbReference type="AlphaFoldDB" id="A0A2H3J201"/>
<evidence type="ECO:0000313" key="3">
    <source>
        <dbReference type="Proteomes" id="UP000218811"/>
    </source>
</evidence>
<feature type="non-terminal residue" evidence="2">
    <location>
        <position position="96"/>
    </location>
</feature>
<accession>A0A2H3J201</accession>
<sequence length="96" mass="10236">SQPREQGKRFPASSCGNHIPRGLIRITQSQAHSGQTSPHRLTTRGGTNSTALLTQAPQRRPAQQRAATHVAESPAACEGFCGRRAIAPICINCAVH</sequence>
<protein>
    <submittedName>
        <fullName evidence="2">Uncharacterized protein</fullName>
    </submittedName>
</protein>
<gene>
    <name evidence="2" type="ORF">WOLCODRAFT_140252</name>
</gene>
<reference evidence="2 3" key="1">
    <citation type="journal article" date="2012" name="Science">
        <title>The Paleozoic origin of enzymatic lignin decomposition reconstructed from 31 fungal genomes.</title>
        <authorList>
            <person name="Floudas D."/>
            <person name="Binder M."/>
            <person name="Riley R."/>
            <person name="Barry K."/>
            <person name="Blanchette R.A."/>
            <person name="Henrissat B."/>
            <person name="Martinez A.T."/>
            <person name="Otillar R."/>
            <person name="Spatafora J.W."/>
            <person name="Yadav J.S."/>
            <person name="Aerts A."/>
            <person name="Benoit I."/>
            <person name="Boyd A."/>
            <person name="Carlson A."/>
            <person name="Copeland A."/>
            <person name="Coutinho P.M."/>
            <person name="de Vries R.P."/>
            <person name="Ferreira P."/>
            <person name="Findley K."/>
            <person name="Foster B."/>
            <person name="Gaskell J."/>
            <person name="Glotzer D."/>
            <person name="Gorecki P."/>
            <person name="Heitman J."/>
            <person name="Hesse C."/>
            <person name="Hori C."/>
            <person name="Igarashi K."/>
            <person name="Jurgens J.A."/>
            <person name="Kallen N."/>
            <person name="Kersten P."/>
            <person name="Kohler A."/>
            <person name="Kuees U."/>
            <person name="Kumar T.K.A."/>
            <person name="Kuo A."/>
            <person name="LaButti K."/>
            <person name="Larrondo L.F."/>
            <person name="Lindquist E."/>
            <person name="Ling A."/>
            <person name="Lombard V."/>
            <person name="Lucas S."/>
            <person name="Lundell T."/>
            <person name="Martin R."/>
            <person name="McLaughlin D.J."/>
            <person name="Morgenstern I."/>
            <person name="Morin E."/>
            <person name="Murat C."/>
            <person name="Nagy L.G."/>
            <person name="Nolan M."/>
            <person name="Ohm R.A."/>
            <person name="Patyshakuliyeva A."/>
            <person name="Rokas A."/>
            <person name="Ruiz-Duenas F.J."/>
            <person name="Sabat G."/>
            <person name="Salamov A."/>
            <person name="Samejima M."/>
            <person name="Schmutz J."/>
            <person name="Slot J.C."/>
            <person name="St John F."/>
            <person name="Stenlid J."/>
            <person name="Sun H."/>
            <person name="Sun S."/>
            <person name="Syed K."/>
            <person name="Tsang A."/>
            <person name="Wiebenga A."/>
            <person name="Young D."/>
            <person name="Pisabarro A."/>
            <person name="Eastwood D.C."/>
            <person name="Martin F."/>
            <person name="Cullen D."/>
            <person name="Grigoriev I.V."/>
            <person name="Hibbett D.S."/>
        </authorList>
    </citation>
    <scope>NUCLEOTIDE SEQUENCE [LARGE SCALE GENOMIC DNA]</scope>
    <source>
        <strain evidence="2 3">MD-104</strain>
    </source>
</reference>
<dbReference type="Proteomes" id="UP000218811">
    <property type="component" value="Unassembled WGS sequence"/>
</dbReference>
<feature type="non-terminal residue" evidence="2">
    <location>
        <position position="1"/>
    </location>
</feature>
<feature type="compositionally biased region" description="Polar residues" evidence="1">
    <location>
        <begin position="29"/>
        <end position="53"/>
    </location>
</feature>
<name>A0A2H3J201_WOLCO</name>
<evidence type="ECO:0000256" key="1">
    <source>
        <dbReference type="SAM" id="MobiDB-lite"/>
    </source>
</evidence>
<dbReference type="EMBL" id="KB467876">
    <property type="protein sequence ID" value="PCH36206.1"/>
    <property type="molecule type" value="Genomic_DNA"/>
</dbReference>
<feature type="region of interest" description="Disordered" evidence="1">
    <location>
        <begin position="29"/>
        <end position="59"/>
    </location>
</feature>
<keyword evidence="3" id="KW-1185">Reference proteome</keyword>